<dbReference type="FunFam" id="3.40.50.1820:FF:000190">
    <property type="entry name" value="Prolyl carboxypeptidase like protein"/>
    <property type="match status" value="1"/>
</dbReference>
<dbReference type="GO" id="GO:0006508">
    <property type="term" value="P:proteolysis"/>
    <property type="evidence" value="ECO:0007669"/>
    <property type="project" value="UniProtKB-KW"/>
</dbReference>
<dbReference type="Pfam" id="PF05577">
    <property type="entry name" value="Peptidase_S28"/>
    <property type="match status" value="1"/>
</dbReference>
<dbReference type="GO" id="GO:0005773">
    <property type="term" value="C:vacuole"/>
    <property type="evidence" value="ECO:0007669"/>
    <property type="project" value="TreeGrafter"/>
</dbReference>
<evidence type="ECO:0000256" key="6">
    <source>
        <dbReference type="SAM" id="SignalP"/>
    </source>
</evidence>
<dbReference type="SUPFAM" id="SSF53474">
    <property type="entry name" value="alpha/beta-Hydrolases"/>
    <property type="match status" value="1"/>
</dbReference>
<evidence type="ECO:0000313" key="8">
    <source>
        <dbReference type="Proteomes" id="UP001151752"/>
    </source>
</evidence>
<dbReference type="InterPro" id="IPR029058">
    <property type="entry name" value="AB_hydrolase_fold"/>
</dbReference>
<proteinExistence type="inferred from homology"/>
<evidence type="ECO:0000256" key="1">
    <source>
        <dbReference type="ARBA" id="ARBA00011079"/>
    </source>
</evidence>
<name>A0A9Q0ZFN7_9ROSI</name>
<sequence>MVLISTFLFFLLFSTSHAHLAPRTLLHSFSKSSTNSNRSLTTKELWFNQTLDHYSPLDHHKFQQRYYEFLDYFRVPDGPIFFENLWGILMRWDSQRLYRRESLRLITVLAKKFGAAVVSLEHRYYGKSLPFKSTTTENLRYLSSKQALFDLAVFRQYYQESLNLKLNRTGVENPWFVFGVSYSGALSAWFRLKFPHLTCGSLASSAVVLAVYNYSEFDQQIGESAGAECKAALQETTQLVEERLASNKKAVKTLFGAAGLEIDGDFLYFLADAAAIAFQYGNPDKLCPPLVQAKKDGEDLVEVYAKYVKEYYVGNFGVSIQTYDQRHLKDTTLSENTGDRLWWFQVCTEVAYFQVAPTNDSIRSSQVDSRYHVDLCKKVFGEDIYPEVDTTNLYYGGTNIAGSKIIFTNGSQDPWRHASKQISSPDMPSFVMSCHNCGHGTDMRGCPQSPFNIEGNAKNCGSPDAVEKVRHQIIEKMDLWLSECHASGRSSM</sequence>
<dbReference type="Gene3D" id="3.40.50.1820">
    <property type="entry name" value="alpha/beta hydrolase"/>
    <property type="match status" value="2"/>
</dbReference>
<keyword evidence="4" id="KW-0378">Hydrolase</keyword>
<reference evidence="7" key="2">
    <citation type="journal article" date="2023" name="Int. J. Mol. Sci.">
        <title>De Novo Assembly and Annotation of 11 Diverse Shrub Willow (Salix) Genomes Reveals Novel Gene Organization in Sex-Linked Regions.</title>
        <authorList>
            <person name="Hyden B."/>
            <person name="Feng K."/>
            <person name="Yates T.B."/>
            <person name="Jawdy S."/>
            <person name="Cereghino C."/>
            <person name="Smart L.B."/>
            <person name="Muchero W."/>
        </authorList>
    </citation>
    <scope>NUCLEOTIDE SEQUENCE</scope>
    <source>
        <tissue evidence="7">Shoot tip</tissue>
    </source>
</reference>
<dbReference type="EMBL" id="JAPFFM010000011">
    <property type="protein sequence ID" value="KAJ6732794.1"/>
    <property type="molecule type" value="Genomic_DNA"/>
</dbReference>
<organism evidence="7 8">
    <name type="scientific">Salix koriyanagi</name>
    <dbReference type="NCBI Taxonomy" id="2511006"/>
    <lineage>
        <taxon>Eukaryota</taxon>
        <taxon>Viridiplantae</taxon>
        <taxon>Streptophyta</taxon>
        <taxon>Embryophyta</taxon>
        <taxon>Tracheophyta</taxon>
        <taxon>Spermatophyta</taxon>
        <taxon>Magnoliopsida</taxon>
        <taxon>eudicotyledons</taxon>
        <taxon>Gunneridae</taxon>
        <taxon>Pentapetalae</taxon>
        <taxon>rosids</taxon>
        <taxon>fabids</taxon>
        <taxon>Malpighiales</taxon>
        <taxon>Salicaceae</taxon>
        <taxon>Saliceae</taxon>
        <taxon>Salix</taxon>
    </lineage>
</organism>
<evidence type="ECO:0000256" key="4">
    <source>
        <dbReference type="ARBA" id="ARBA00022801"/>
    </source>
</evidence>
<reference evidence="7" key="1">
    <citation type="submission" date="2022-11" db="EMBL/GenBank/DDBJ databases">
        <authorList>
            <person name="Hyden B.L."/>
            <person name="Feng K."/>
            <person name="Yates T."/>
            <person name="Jawdy S."/>
            <person name="Smart L.B."/>
            <person name="Muchero W."/>
        </authorList>
    </citation>
    <scope>NUCLEOTIDE SEQUENCE</scope>
    <source>
        <tissue evidence="7">Shoot tip</tissue>
    </source>
</reference>
<feature type="signal peptide" evidence="6">
    <location>
        <begin position="1"/>
        <end position="18"/>
    </location>
</feature>
<comment type="caution">
    <text evidence="7">The sequence shown here is derived from an EMBL/GenBank/DDBJ whole genome shotgun (WGS) entry which is preliminary data.</text>
</comment>
<keyword evidence="3 6" id="KW-0732">Signal</keyword>
<evidence type="ECO:0000256" key="2">
    <source>
        <dbReference type="ARBA" id="ARBA00022670"/>
    </source>
</evidence>
<keyword evidence="7" id="KW-0121">Carboxypeptidase</keyword>
<keyword evidence="8" id="KW-1185">Reference proteome</keyword>
<dbReference type="PANTHER" id="PTHR11010:SF11">
    <property type="entry name" value="THYMUS-SPECIFIC SERINE PROTEASE"/>
    <property type="match status" value="1"/>
</dbReference>
<dbReference type="PANTHER" id="PTHR11010">
    <property type="entry name" value="PROTEASE S28 PRO-X CARBOXYPEPTIDASE-RELATED"/>
    <property type="match status" value="1"/>
</dbReference>
<gene>
    <name evidence="7" type="ORF">OIU74_004695</name>
</gene>
<feature type="chain" id="PRO_5040246133" evidence="6">
    <location>
        <begin position="19"/>
        <end position="492"/>
    </location>
</feature>
<dbReference type="Proteomes" id="UP001151752">
    <property type="component" value="Chromosome 7"/>
</dbReference>
<evidence type="ECO:0000313" key="7">
    <source>
        <dbReference type="EMBL" id="KAJ6732794.1"/>
    </source>
</evidence>
<evidence type="ECO:0000256" key="3">
    <source>
        <dbReference type="ARBA" id="ARBA00022729"/>
    </source>
</evidence>
<dbReference type="FunFam" id="1.20.120.980:FF:000005">
    <property type="entry name" value="Clan SC, family S28, unassigned serine peptidase"/>
    <property type="match status" value="1"/>
</dbReference>
<dbReference type="GO" id="GO:0070008">
    <property type="term" value="F:serine-type exopeptidase activity"/>
    <property type="evidence" value="ECO:0007669"/>
    <property type="project" value="InterPro"/>
</dbReference>
<dbReference type="InterPro" id="IPR008758">
    <property type="entry name" value="Peptidase_S28"/>
</dbReference>
<accession>A0A9Q0ZFN7</accession>
<keyword evidence="2 7" id="KW-0645">Protease</keyword>
<dbReference type="GO" id="GO:0008239">
    <property type="term" value="F:dipeptidyl-peptidase activity"/>
    <property type="evidence" value="ECO:0007669"/>
    <property type="project" value="TreeGrafter"/>
</dbReference>
<dbReference type="AlphaFoldDB" id="A0A9Q0ZFN7"/>
<protein>
    <submittedName>
        <fullName evidence="7">PROTEASE S28 PRO-X CARBOXYPEPTIDASE-RELATED</fullName>
    </submittedName>
</protein>
<evidence type="ECO:0000256" key="5">
    <source>
        <dbReference type="ARBA" id="ARBA00023180"/>
    </source>
</evidence>
<dbReference type="GO" id="GO:0004180">
    <property type="term" value="F:carboxypeptidase activity"/>
    <property type="evidence" value="ECO:0007669"/>
    <property type="project" value="UniProtKB-KW"/>
</dbReference>
<dbReference type="FunFam" id="3.40.50.1820:FF:000158">
    <property type="entry name" value="Thymus-specific serine protease"/>
    <property type="match status" value="1"/>
</dbReference>
<comment type="similarity">
    <text evidence="1">Belongs to the peptidase S28 family.</text>
</comment>
<keyword evidence="5" id="KW-0325">Glycoprotein</keyword>